<dbReference type="Gene3D" id="1.10.10.60">
    <property type="entry name" value="Homeodomain-like"/>
    <property type="match status" value="1"/>
</dbReference>
<dbReference type="PROSITE" id="PS00027">
    <property type="entry name" value="HOMEOBOX_1"/>
    <property type="match status" value="1"/>
</dbReference>
<dbReference type="PANTHER" id="PTHR24340">
    <property type="entry name" value="HOMEOBOX PROTEIN NKX"/>
    <property type="match status" value="1"/>
</dbReference>
<dbReference type="PANTHER" id="PTHR24340:SF70">
    <property type="entry name" value="NK7.1, ISOFORM A"/>
    <property type="match status" value="1"/>
</dbReference>
<keyword evidence="3 5" id="KW-0371">Homeobox</keyword>
<feature type="compositionally biased region" description="Basic and acidic residues" evidence="7">
    <location>
        <begin position="133"/>
        <end position="157"/>
    </location>
</feature>
<dbReference type="InterPro" id="IPR009057">
    <property type="entry name" value="Homeodomain-like_sf"/>
</dbReference>
<reference evidence="8" key="1">
    <citation type="submission" date="2022-08" db="UniProtKB">
        <authorList>
            <consortium name="EnsemblMetazoa"/>
        </authorList>
    </citation>
    <scope>IDENTIFICATION</scope>
    <source>
        <strain evidence="8">EBRO</strain>
    </source>
</reference>
<dbReference type="InterPro" id="IPR020479">
    <property type="entry name" value="HD_metazoa"/>
</dbReference>
<feature type="compositionally biased region" description="Polar residues" evidence="7">
    <location>
        <begin position="311"/>
        <end position="320"/>
    </location>
</feature>
<feature type="region of interest" description="Disordered" evidence="7">
    <location>
        <begin position="381"/>
        <end position="406"/>
    </location>
</feature>
<feature type="compositionally biased region" description="Basic and acidic residues" evidence="7">
    <location>
        <begin position="239"/>
        <end position="256"/>
    </location>
</feature>
<dbReference type="GO" id="GO:0030154">
    <property type="term" value="P:cell differentiation"/>
    <property type="evidence" value="ECO:0007669"/>
    <property type="project" value="TreeGrafter"/>
</dbReference>
<dbReference type="PROSITE" id="PS50071">
    <property type="entry name" value="HOMEOBOX_2"/>
    <property type="match status" value="1"/>
</dbReference>
<dbReference type="EnsemblMetazoa" id="AATE004822-RA">
    <property type="protein sequence ID" value="AATE004822-PA.1"/>
    <property type="gene ID" value="AATE004822"/>
</dbReference>
<name>A0A182ISU7_ANOAO</name>
<dbReference type="InterPro" id="IPR001356">
    <property type="entry name" value="HD"/>
</dbReference>
<dbReference type="InterPro" id="IPR050394">
    <property type="entry name" value="Homeobox_NK-like"/>
</dbReference>
<evidence type="ECO:0000256" key="3">
    <source>
        <dbReference type="ARBA" id="ARBA00023155"/>
    </source>
</evidence>
<feature type="region of interest" description="Disordered" evidence="7">
    <location>
        <begin position="453"/>
        <end position="710"/>
    </location>
</feature>
<dbReference type="GO" id="GO:0000978">
    <property type="term" value="F:RNA polymerase II cis-regulatory region sequence-specific DNA binding"/>
    <property type="evidence" value="ECO:0007669"/>
    <property type="project" value="TreeGrafter"/>
</dbReference>
<evidence type="ECO:0000256" key="2">
    <source>
        <dbReference type="ARBA" id="ARBA00023125"/>
    </source>
</evidence>
<evidence type="ECO:0000256" key="4">
    <source>
        <dbReference type="ARBA" id="ARBA00023242"/>
    </source>
</evidence>
<dbReference type="SMART" id="SM00389">
    <property type="entry name" value="HOX"/>
    <property type="match status" value="1"/>
</dbReference>
<evidence type="ECO:0000256" key="6">
    <source>
        <dbReference type="RuleBase" id="RU000682"/>
    </source>
</evidence>
<feature type="compositionally biased region" description="Acidic residues" evidence="7">
    <location>
        <begin position="659"/>
        <end position="671"/>
    </location>
</feature>
<feature type="compositionally biased region" description="Basic and acidic residues" evidence="7">
    <location>
        <begin position="18"/>
        <end position="42"/>
    </location>
</feature>
<evidence type="ECO:0000313" key="8">
    <source>
        <dbReference type="EnsemblMetazoa" id="AATE004822-PA.1"/>
    </source>
</evidence>
<dbReference type="CDD" id="cd00086">
    <property type="entry name" value="homeodomain"/>
    <property type="match status" value="1"/>
</dbReference>
<dbReference type="PRINTS" id="PR00024">
    <property type="entry name" value="HOMEOBOX"/>
</dbReference>
<feature type="compositionally biased region" description="Polar residues" evidence="7">
    <location>
        <begin position="74"/>
        <end position="83"/>
    </location>
</feature>
<dbReference type="SUPFAM" id="SSF46689">
    <property type="entry name" value="Homeodomain-like"/>
    <property type="match status" value="1"/>
</dbReference>
<protein>
    <submittedName>
        <fullName evidence="8">Uncharacterized protein</fullName>
    </submittedName>
</protein>
<comment type="subcellular location">
    <subcellularLocation>
        <location evidence="1 5 6">Nucleus</location>
    </subcellularLocation>
</comment>
<dbReference type="STRING" id="41427.A0A182ISU7"/>
<feature type="compositionally biased region" description="Pro residues" evidence="7">
    <location>
        <begin position="539"/>
        <end position="550"/>
    </location>
</feature>
<dbReference type="InterPro" id="IPR017970">
    <property type="entry name" value="Homeobox_CS"/>
</dbReference>
<feature type="compositionally biased region" description="Basic residues" evidence="7">
    <location>
        <begin position="396"/>
        <end position="405"/>
    </location>
</feature>
<dbReference type="AlphaFoldDB" id="A0A182ISU7"/>
<evidence type="ECO:0000256" key="7">
    <source>
        <dbReference type="SAM" id="MobiDB-lite"/>
    </source>
</evidence>
<dbReference type="FunFam" id="1.10.10.60:FF:000440">
    <property type="entry name" value="NK7.1, isoform A"/>
    <property type="match status" value="1"/>
</dbReference>
<dbReference type="GO" id="GO:0000981">
    <property type="term" value="F:DNA-binding transcription factor activity, RNA polymerase II-specific"/>
    <property type="evidence" value="ECO:0007669"/>
    <property type="project" value="InterPro"/>
</dbReference>
<sequence>MTQAEEVLEVKNLYRSNVPDDQHSPSRQGEKEQQRSQQEHRTTGGGPAGAENHHHSPKRSPDTVVGNGHEIAPSTGTSASDSVAIQEPVAEWPQKTQWHPHVYANPPKQPPTPHSIMDILGWKGSGATVKPHHQADYRHSPPLDAGMERKGGMENEKTPTAASFYYRHSIDAHDDRRDAPDEDEDNITVDEEDDEEEEEAEEDAEADVEEVNEEEEGADGNDEPLNLCISKPQGAGGDGDARKTSLDRLQERKITSEEDSTQESTRSSSTYLHQHRRQQHSAANTQRPRRPAPPPTAAQSSDADSDICMSNDDSSTTTDGRFSVVTDGIASATATMSTLFSLPKVGATVMLAVDPGGTGSMPNGAGSIATTPVASLPVAMDVGGREDSGAAGSGGSHHRRKKKARTTFTGRQIFELEKQFEVKKYLSSNERTEMAKLLNVTETQVKIWFQNRRTKWKKQDSAGGAGDVPVSGGTPSSSQPSAKDPASRTGRVSSVSSRGAVTSTEQQHHNATKPPPSASWIGGAGHTESLPELSAQPSIPAPALVPPPHQSNPSAKGRSYGGKSSGTAAARKNATGERRNAAAKQQQQAAPFSTQLGRHLAGASERRGNVKGSVVNHQQQMAPLERLIAQPPKPFGASADGDELELLEVVQTDEPMATDGDDSAGDDDDGPTENRPSDGRRRRKKSATTASPHPPPMVGGSVLGERFPLS</sequence>
<dbReference type="Pfam" id="PF00046">
    <property type="entry name" value="Homeodomain"/>
    <property type="match status" value="1"/>
</dbReference>
<keyword evidence="4 5" id="KW-0539">Nucleus</keyword>
<dbReference type="VEuPathDB" id="VectorBase:AATE004822"/>
<evidence type="ECO:0000256" key="1">
    <source>
        <dbReference type="ARBA" id="ARBA00004123"/>
    </source>
</evidence>
<evidence type="ECO:0000256" key="5">
    <source>
        <dbReference type="PROSITE-ProRule" id="PRU00108"/>
    </source>
</evidence>
<organism evidence="8">
    <name type="scientific">Anopheles atroparvus</name>
    <name type="common">European mosquito</name>
    <dbReference type="NCBI Taxonomy" id="41427"/>
    <lineage>
        <taxon>Eukaryota</taxon>
        <taxon>Metazoa</taxon>
        <taxon>Ecdysozoa</taxon>
        <taxon>Arthropoda</taxon>
        <taxon>Hexapoda</taxon>
        <taxon>Insecta</taxon>
        <taxon>Pterygota</taxon>
        <taxon>Neoptera</taxon>
        <taxon>Endopterygota</taxon>
        <taxon>Diptera</taxon>
        <taxon>Nematocera</taxon>
        <taxon>Culicoidea</taxon>
        <taxon>Culicidae</taxon>
        <taxon>Anophelinae</taxon>
        <taxon>Anopheles</taxon>
    </lineage>
</organism>
<feature type="compositionally biased region" description="Low complexity" evidence="7">
    <location>
        <begin position="487"/>
        <end position="504"/>
    </location>
</feature>
<feature type="compositionally biased region" description="Polar residues" evidence="7">
    <location>
        <begin position="262"/>
        <end position="272"/>
    </location>
</feature>
<feature type="compositionally biased region" description="Basic and acidic residues" evidence="7">
    <location>
        <begin position="168"/>
        <end position="179"/>
    </location>
</feature>
<feature type="region of interest" description="Disordered" evidence="7">
    <location>
        <begin position="1"/>
        <end position="321"/>
    </location>
</feature>
<proteinExistence type="predicted"/>
<keyword evidence="2 5" id="KW-0238">DNA-binding</keyword>
<dbReference type="GO" id="GO:0005634">
    <property type="term" value="C:nucleus"/>
    <property type="evidence" value="ECO:0007669"/>
    <property type="project" value="UniProtKB-SubCell"/>
</dbReference>
<feature type="compositionally biased region" description="Acidic residues" evidence="7">
    <location>
        <begin position="180"/>
        <end position="222"/>
    </location>
</feature>
<feature type="DNA-binding region" description="Homeobox" evidence="5">
    <location>
        <begin position="401"/>
        <end position="460"/>
    </location>
</feature>
<accession>A0A182ISU7</accession>